<feature type="transmembrane region" description="Helical" evidence="1">
    <location>
        <begin position="35"/>
        <end position="53"/>
    </location>
</feature>
<feature type="transmembrane region" description="Helical" evidence="1">
    <location>
        <begin position="128"/>
        <end position="148"/>
    </location>
</feature>
<keyword evidence="1" id="KW-1133">Transmembrane helix</keyword>
<name>R7TYQ6_CAPTE</name>
<proteinExistence type="predicted"/>
<keyword evidence="1" id="KW-0472">Membrane</keyword>
<evidence type="ECO:0000256" key="1">
    <source>
        <dbReference type="SAM" id="Phobius"/>
    </source>
</evidence>
<evidence type="ECO:0000313" key="4">
    <source>
        <dbReference type="Proteomes" id="UP000014760"/>
    </source>
</evidence>
<accession>R7TYQ6</accession>
<reference evidence="3" key="3">
    <citation type="submission" date="2015-06" db="UniProtKB">
        <authorList>
            <consortium name="EnsemblMetazoa"/>
        </authorList>
    </citation>
    <scope>IDENTIFICATION</scope>
</reference>
<keyword evidence="1" id="KW-0812">Transmembrane</keyword>
<feature type="transmembrane region" description="Helical" evidence="1">
    <location>
        <begin position="327"/>
        <end position="350"/>
    </location>
</feature>
<dbReference type="OrthoDB" id="10040867at2759"/>
<dbReference type="Proteomes" id="UP000014760">
    <property type="component" value="Unassembled WGS sequence"/>
</dbReference>
<gene>
    <name evidence="2" type="ORF">CAPTEDRAFT_204367</name>
</gene>
<feature type="transmembrane region" description="Helical" evidence="1">
    <location>
        <begin position="251"/>
        <end position="274"/>
    </location>
</feature>
<reference evidence="2 4" key="2">
    <citation type="journal article" date="2013" name="Nature">
        <title>Insights into bilaterian evolution from three spiralian genomes.</title>
        <authorList>
            <person name="Simakov O."/>
            <person name="Marletaz F."/>
            <person name="Cho S.J."/>
            <person name="Edsinger-Gonzales E."/>
            <person name="Havlak P."/>
            <person name="Hellsten U."/>
            <person name="Kuo D.H."/>
            <person name="Larsson T."/>
            <person name="Lv J."/>
            <person name="Arendt D."/>
            <person name="Savage R."/>
            <person name="Osoegawa K."/>
            <person name="de Jong P."/>
            <person name="Grimwood J."/>
            <person name="Chapman J.A."/>
            <person name="Shapiro H."/>
            <person name="Aerts A."/>
            <person name="Otillar R.P."/>
            <person name="Terry A.Y."/>
            <person name="Boore J.L."/>
            <person name="Grigoriev I.V."/>
            <person name="Lindberg D.R."/>
            <person name="Seaver E.C."/>
            <person name="Weisblat D.A."/>
            <person name="Putnam N.H."/>
            <person name="Rokhsar D.S."/>
        </authorList>
    </citation>
    <scope>NUCLEOTIDE SEQUENCE</scope>
    <source>
        <strain evidence="2 4">I ESC-2004</strain>
    </source>
</reference>
<organism evidence="2">
    <name type="scientific">Capitella teleta</name>
    <name type="common">Polychaete worm</name>
    <dbReference type="NCBI Taxonomy" id="283909"/>
    <lineage>
        <taxon>Eukaryota</taxon>
        <taxon>Metazoa</taxon>
        <taxon>Spiralia</taxon>
        <taxon>Lophotrochozoa</taxon>
        <taxon>Annelida</taxon>
        <taxon>Polychaeta</taxon>
        <taxon>Sedentaria</taxon>
        <taxon>Scolecida</taxon>
        <taxon>Capitellidae</taxon>
        <taxon>Capitella</taxon>
    </lineage>
</organism>
<sequence>MCLFAFGACVQVFYYLLLFLVPVFGSFCGKGVVLRFSLMLCLQAVLSSAFNGFNHDRDFLGPILFLGSLFTSALLPFTLLPSWIIDFYDVFLWSSEPLWLLSESIGLLHLSVQISREIADHKDDQPQLAQIVSTTISVIALSVSAFFIKQCSDDYVYLGIIAITVAIYCILYTFMRNEDYVHPTDMAILLFCSSVYMYGSYRESHVAQWSLKVPPEWVDFGEKSSLSQILLQVVKSTLDGMFNILSYLQRIFTPWTVLSGALRIFGIMYGITLLKQHFYLDEDTEDDSSSLFSHWRSPLIIKLSSIFMYTQFVLYQIHRTAFSEVGLWSWCFSHLHWMQFAAVNVLYAYFLCIQASDSVC</sequence>
<dbReference type="EMBL" id="KB307555">
    <property type="protein sequence ID" value="ELT98757.1"/>
    <property type="molecule type" value="Genomic_DNA"/>
</dbReference>
<dbReference type="OMA" id="VHNMMWM"/>
<evidence type="ECO:0000313" key="3">
    <source>
        <dbReference type="EnsemblMetazoa" id="CapteP204367"/>
    </source>
</evidence>
<evidence type="ECO:0000313" key="2">
    <source>
        <dbReference type="EMBL" id="ELT98757.1"/>
    </source>
</evidence>
<feature type="transmembrane region" description="Helical" evidence="1">
    <location>
        <begin position="60"/>
        <end position="85"/>
    </location>
</feature>
<feature type="transmembrane region" description="Helical" evidence="1">
    <location>
        <begin position="180"/>
        <end position="199"/>
    </location>
</feature>
<keyword evidence="4" id="KW-1185">Reference proteome</keyword>
<feature type="transmembrane region" description="Helical" evidence="1">
    <location>
        <begin position="155"/>
        <end position="174"/>
    </location>
</feature>
<dbReference type="AlphaFoldDB" id="R7TYQ6"/>
<reference evidence="4" key="1">
    <citation type="submission" date="2012-12" db="EMBL/GenBank/DDBJ databases">
        <authorList>
            <person name="Hellsten U."/>
            <person name="Grimwood J."/>
            <person name="Chapman J.A."/>
            <person name="Shapiro H."/>
            <person name="Aerts A."/>
            <person name="Otillar R.P."/>
            <person name="Terry A.Y."/>
            <person name="Boore J.L."/>
            <person name="Simakov O."/>
            <person name="Marletaz F."/>
            <person name="Cho S.-J."/>
            <person name="Edsinger-Gonzales E."/>
            <person name="Havlak P."/>
            <person name="Kuo D.-H."/>
            <person name="Larsson T."/>
            <person name="Lv J."/>
            <person name="Arendt D."/>
            <person name="Savage R."/>
            <person name="Osoegawa K."/>
            <person name="de Jong P."/>
            <person name="Lindberg D.R."/>
            <person name="Seaver E.C."/>
            <person name="Weisblat D.A."/>
            <person name="Putnam N.H."/>
            <person name="Grigoriev I.V."/>
            <person name="Rokhsar D.S."/>
        </authorList>
    </citation>
    <scope>NUCLEOTIDE SEQUENCE</scope>
    <source>
        <strain evidence="4">I ESC-2004</strain>
    </source>
</reference>
<dbReference type="EnsemblMetazoa" id="CapteT204367">
    <property type="protein sequence ID" value="CapteP204367"/>
    <property type="gene ID" value="CapteG204367"/>
</dbReference>
<protein>
    <submittedName>
        <fullName evidence="2 3">Uncharacterized protein</fullName>
    </submittedName>
</protein>
<dbReference type="HOGENOM" id="CLU_769968_0_0_1"/>
<dbReference type="EMBL" id="AMQN01010318">
    <property type="status" value="NOT_ANNOTATED_CDS"/>
    <property type="molecule type" value="Genomic_DNA"/>
</dbReference>